<comment type="caution">
    <text evidence="2">The sequence shown here is derived from an EMBL/GenBank/DDBJ whole genome shotgun (WGS) entry which is preliminary data.</text>
</comment>
<feature type="region of interest" description="Disordered" evidence="1">
    <location>
        <begin position="1"/>
        <end position="33"/>
    </location>
</feature>
<dbReference type="AlphaFoldDB" id="A0AAW2BC56"/>
<sequence>MVRGRAEASVESSVSHNTRKFQFGGSSSGAQGMGSHIQSVVEFPHGCARDFEGSIKGAEQAKEAIRDAPLGQIWVDHSREEAGGLQRDGHDTLGKSPNSETDPNYGSSAKMRCASELYRGHPRHFETHDNLEARLGGIQRPIEKNRVEYGRSSSNEC</sequence>
<evidence type="ECO:0000313" key="2">
    <source>
        <dbReference type="EMBL" id="KAK9983038.1"/>
    </source>
</evidence>
<gene>
    <name evidence="2" type="ORF">SO802_032563</name>
</gene>
<name>A0AAW2BC56_9ROSI</name>
<feature type="compositionally biased region" description="Low complexity" evidence="1">
    <location>
        <begin position="24"/>
        <end position="33"/>
    </location>
</feature>
<protein>
    <submittedName>
        <fullName evidence="2">Uncharacterized protein</fullName>
    </submittedName>
</protein>
<dbReference type="EMBL" id="JAZDWU010000012">
    <property type="protein sequence ID" value="KAK9983038.1"/>
    <property type="molecule type" value="Genomic_DNA"/>
</dbReference>
<reference evidence="2 3" key="1">
    <citation type="submission" date="2024-01" db="EMBL/GenBank/DDBJ databases">
        <title>A telomere-to-telomere, gap-free genome of sweet tea (Lithocarpus litseifolius).</title>
        <authorList>
            <person name="Zhou J."/>
        </authorList>
    </citation>
    <scope>NUCLEOTIDE SEQUENCE [LARGE SCALE GENOMIC DNA]</scope>
    <source>
        <strain evidence="2">Zhou-2022a</strain>
        <tissue evidence="2">Leaf</tissue>
    </source>
</reference>
<feature type="compositionally biased region" description="Basic and acidic residues" evidence="1">
    <location>
        <begin position="77"/>
        <end position="93"/>
    </location>
</feature>
<evidence type="ECO:0000256" key="1">
    <source>
        <dbReference type="SAM" id="MobiDB-lite"/>
    </source>
</evidence>
<keyword evidence="3" id="KW-1185">Reference proteome</keyword>
<evidence type="ECO:0000313" key="3">
    <source>
        <dbReference type="Proteomes" id="UP001459277"/>
    </source>
</evidence>
<organism evidence="2 3">
    <name type="scientific">Lithocarpus litseifolius</name>
    <dbReference type="NCBI Taxonomy" id="425828"/>
    <lineage>
        <taxon>Eukaryota</taxon>
        <taxon>Viridiplantae</taxon>
        <taxon>Streptophyta</taxon>
        <taxon>Embryophyta</taxon>
        <taxon>Tracheophyta</taxon>
        <taxon>Spermatophyta</taxon>
        <taxon>Magnoliopsida</taxon>
        <taxon>eudicotyledons</taxon>
        <taxon>Gunneridae</taxon>
        <taxon>Pentapetalae</taxon>
        <taxon>rosids</taxon>
        <taxon>fabids</taxon>
        <taxon>Fagales</taxon>
        <taxon>Fagaceae</taxon>
        <taxon>Lithocarpus</taxon>
    </lineage>
</organism>
<feature type="compositionally biased region" description="Polar residues" evidence="1">
    <location>
        <begin position="95"/>
        <end position="107"/>
    </location>
</feature>
<feature type="region of interest" description="Disordered" evidence="1">
    <location>
        <begin position="77"/>
        <end position="108"/>
    </location>
</feature>
<dbReference type="Proteomes" id="UP001459277">
    <property type="component" value="Unassembled WGS sequence"/>
</dbReference>
<accession>A0AAW2BC56</accession>
<proteinExistence type="predicted"/>